<dbReference type="CDD" id="cd07980">
    <property type="entry name" value="TFIIF_beta"/>
    <property type="match status" value="1"/>
</dbReference>
<comment type="subcellular location">
    <subcellularLocation>
        <location evidence="1">Nucleus</location>
    </subcellularLocation>
</comment>
<dbReference type="SUPFAM" id="SSF46785">
    <property type="entry name" value="Winged helix' DNA-binding domain"/>
    <property type="match status" value="1"/>
</dbReference>
<dbReference type="GO" id="GO:0006367">
    <property type="term" value="P:transcription initiation at RNA polymerase II promoter"/>
    <property type="evidence" value="ECO:0007669"/>
    <property type="project" value="InterPro"/>
</dbReference>
<comment type="caution">
    <text evidence="10">The sequence shown here is derived from an EMBL/GenBank/DDBJ whole genome shotgun (WGS) entry which is preliminary data.</text>
</comment>
<evidence type="ECO:0000256" key="2">
    <source>
        <dbReference type="ARBA" id="ARBA00009543"/>
    </source>
</evidence>
<reference evidence="10" key="1">
    <citation type="submission" date="2020-06" db="EMBL/GenBank/DDBJ databases">
        <authorList>
            <person name="Li T."/>
            <person name="Hu X."/>
            <person name="Zhang T."/>
            <person name="Song X."/>
            <person name="Zhang H."/>
            <person name="Dai N."/>
            <person name="Sheng W."/>
            <person name="Hou X."/>
            <person name="Wei L."/>
        </authorList>
    </citation>
    <scope>NUCLEOTIDE SEQUENCE</scope>
    <source>
        <strain evidence="10">3651</strain>
        <tissue evidence="10">Leaf</tissue>
    </source>
</reference>
<organism evidence="10 11">
    <name type="scientific">Sesamum alatum</name>
    <dbReference type="NCBI Taxonomy" id="300844"/>
    <lineage>
        <taxon>Eukaryota</taxon>
        <taxon>Viridiplantae</taxon>
        <taxon>Streptophyta</taxon>
        <taxon>Embryophyta</taxon>
        <taxon>Tracheophyta</taxon>
        <taxon>Spermatophyta</taxon>
        <taxon>Magnoliopsida</taxon>
        <taxon>eudicotyledons</taxon>
        <taxon>Gunneridae</taxon>
        <taxon>Pentapetalae</taxon>
        <taxon>asterids</taxon>
        <taxon>lamiids</taxon>
        <taxon>Lamiales</taxon>
        <taxon>Pedaliaceae</taxon>
        <taxon>Sesamum</taxon>
    </lineage>
</organism>
<dbReference type="FunFam" id="1.10.10.10:FF:000035">
    <property type="entry name" value="General transcription factor IIF subunit 2"/>
    <property type="match status" value="1"/>
</dbReference>
<evidence type="ECO:0000256" key="7">
    <source>
        <dbReference type="SAM" id="MobiDB-lite"/>
    </source>
</evidence>
<dbReference type="SUPFAM" id="SSF50916">
    <property type="entry name" value="Rap30/74 interaction domains"/>
    <property type="match status" value="1"/>
</dbReference>
<feature type="compositionally biased region" description="Basic and acidic residues" evidence="7">
    <location>
        <begin position="266"/>
        <end position="278"/>
    </location>
</feature>
<feature type="region of interest" description="Disordered" evidence="7">
    <location>
        <begin position="1"/>
        <end position="29"/>
    </location>
</feature>
<keyword evidence="5" id="KW-0804">Transcription</keyword>
<sequence length="291" mass="33072">MAEKPNTDSDNSASADAATTSNNSSHLETSKAERHVWLMKCPHVVARAMQNNHRHPPPLFSSDAGSGKTVAKVVVSVDPLRPNDDFSSTQFTMELSGTADRNMPKCYSMDMSTDFIPMSVFAESSQGKSSVEGKIYHKFDMKPHNENIEDYGKLCRERTNKYMTKTRQIRIIDDDGGIRMRPMPGMVGLKSHVSAKLQAKGSENKRTRRNPEEMEKIMFKLFEKQPNWTLKQLIQKTDQPEQFLKDMLKLLCMYNNKGANQGTYELKPEYRRSEEKSDAQQTTSRLIGHVS</sequence>
<evidence type="ECO:0000256" key="6">
    <source>
        <dbReference type="ARBA" id="ARBA00023242"/>
    </source>
</evidence>
<feature type="compositionally biased region" description="Low complexity" evidence="7">
    <location>
        <begin position="8"/>
        <end position="25"/>
    </location>
</feature>
<evidence type="ECO:0000256" key="1">
    <source>
        <dbReference type="ARBA" id="ARBA00004123"/>
    </source>
</evidence>
<evidence type="ECO:0008006" key="12">
    <source>
        <dbReference type="Google" id="ProtNLM"/>
    </source>
</evidence>
<proteinExistence type="inferred from homology"/>
<dbReference type="GO" id="GO:0003677">
    <property type="term" value="F:DNA binding"/>
    <property type="evidence" value="ECO:0007669"/>
    <property type="project" value="UniProtKB-KW"/>
</dbReference>
<comment type="similarity">
    <text evidence="2">Belongs to the TFIIF beta subunit family.</text>
</comment>
<accession>A0AAE2CVE1</accession>
<dbReference type="Gene3D" id="1.10.10.10">
    <property type="entry name" value="Winged helix-like DNA-binding domain superfamily/Winged helix DNA-binding domain"/>
    <property type="match status" value="1"/>
</dbReference>
<evidence type="ECO:0000259" key="8">
    <source>
        <dbReference type="Pfam" id="PF02270"/>
    </source>
</evidence>
<reference evidence="10" key="2">
    <citation type="journal article" date="2024" name="Plant">
        <title>Genomic evolution and insights into agronomic trait innovations of Sesamum species.</title>
        <authorList>
            <person name="Miao H."/>
            <person name="Wang L."/>
            <person name="Qu L."/>
            <person name="Liu H."/>
            <person name="Sun Y."/>
            <person name="Le M."/>
            <person name="Wang Q."/>
            <person name="Wei S."/>
            <person name="Zheng Y."/>
            <person name="Lin W."/>
            <person name="Duan Y."/>
            <person name="Cao H."/>
            <person name="Xiong S."/>
            <person name="Wang X."/>
            <person name="Wei L."/>
            <person name="Li C."/>
            <person name="Ma Q."/>
            <person name="Ju M."/>
            <person name="Zhao R."/>
            <person name="Li G."/>
            <person name="Mu C."/>
            <person name="Tian Q."/>
            <person name="Mei H."/>
            <person name="Zhang T."/>
            <person name="Gao T."/>
            <person name="Zhang H."/>
        </authorList>
    </citation>
    <scope>NUCLEOTIDE SEQUENCE</scope>
    <source>
        <strain evidence="10">3651</strain>
    </source>
</reference>
<dbReference type="AlphaFoldDB" id="A0AAE2CVE1"/>
<dbReference type="PANTHER" id="PTHR10445:SF2">
    <property type="entry name" value="TRANSCRIPTION INITIATION FACTOR IIF, BETA SUBUNIT"/>
    <property type="match status" value="1"/>
</dbReference>
<dbReference type="InterPro" id="IPR036388">
    <property type="entry name" value="WH-like_DNA-bd_sf"/>
</dbReference>
<dbReference type="Pfam" id="PF02270">
    <property type="entry name" value="TFIIF_beta"/>
    <property type="match status" value="1"/>
</dbReference>
<protein>
    <recommendedName>
        <fullName evidence="12">Transcription initiation factor IIF subunit beta</fullName>
    </recommendedName>
</protein>
<evidence type="ECO:0000259" key="9">
    <source>
        <dbReference type="Pfam" id="PF17683"/>
    </source>
</evidence>
<dbReference type="InterPro" id="IPR040504">
    <property type="entry name" value="TFIIF_beta_N"/>
</dbReference>
<dbReference type="InterPro" id="IPR040450">
    <property type="entry name" value="TFIIF_beta_HTH"/>
</dbReference>
<feature type="domain" description="TFIIF beta subunit N-terminal" evidence="9">
    <location>
        <begin position="34"/>
        <end position="142"/>
    </location>
</feature>
<dbReference type="Proteomes" id="UP001293254">
    <property type="component" value="Unassembled WGS sequence"/>
</dbReference>
<keyword evidence="4" id="KW-0238">DNA-binding</keyword>
<gene>
    <name evidence="10" type="ORF">Salat_0764800</name>
</gene>
<evidence type="ECO:0000256" key="5">
    <source>
        <dbReference type="ARBA" id="ARBA00023163"/>
    </source>
</evidence>
<evidence type="ECO:0000313" key="10">
    <source>
        <dbReference type="EMBL" id="KAK4436011.1"/>
    </source>
</evidence>
<dbReference type="InterPro" id="IPR011039">
    <property type="entry name" value="TFIIF_interaction"/>
</dbReference>
<dbReference type="PANTHER" id="PTHR10445">
    <property type="entry name" value="GENERAL TRANSCRIPTION FACTOR IIF SUBUNIT 2"/>
    <property type="match status" value="1"/>
</dbReference>
<dbReference type="InterPro" id="IPR036390">
    <property type="entry name" value="WH_DNA-bd_sf"/>
</dbReference>
<feature type="domain" description="TFIIF beta subunit HTH" evidence="8">
    <location>
        <begin position="209"/>
        <end position="271"/>
    </location>
</feature>
<keyword evidence="11" id="KW-1185">Reference proteome</keyword>
<name>A0AAE2CVE1_9LAMI</name>
<evidence type="ECO:0000313" key="11">
    <source>
        <dbReference type="Proteomes" id="UP001293254"/>
    </source>
</evidence>
<dbReference type="EMBL" id="JACGWO010000002">
    <property type="protein sequence ID" value="KAK4436011.1"/>
    <property type="molecule type" value="Genomic_DNA"/>
</dbReference>
<dbReference type="InterPro" id="IPR003196">
    <property type="entry name" value="TFIIF_beta"/>
</dbReference>
<evidence type="ECO:0000256" key="3">
    <source>
        <dbReference type="ARBA" id="ARBA00023015"/>
    </source>
</evidence>
<dbReference type="GO" id="GO:0005674">
    <property type="term" value="C:transcription factor TFIIF complex"/>
    <property type="evidence" value="ECO:0007669"/>
    <property type="project" value="InterPro"/>
</dbReference>
<feature type="region of interest" description="Disordered" evidence="7">
    <location>
        <begin position="265"/>
        <end position="291"/>
    </location>
</feature>
<keyword evidence="6" id="KW-0539">Nucleus</keyword>
<evidence type="ECO:0000256" key="4">
    <source>
        <dbReference type="ARBA" id="ARBA00023125"/>
    </source>
</evidence>
<dbReference type="Pfam" id="PF17683">
    <property type="entry name" value="TFIIF_beta_N"/>
    <property type="match status" value="1"/>
</dbReference>
<keyword evidence="3" id="KW-0805">Transcription regulation</keyword>